<dbReference type="PANTHER" id="PTHR34554:SF1">
    <property type="entry name" value="ALANINE-TRNA LIGASE"/>
    <property type="match status" value="1"/>
</dbReference>
<dbReference type="RefSeq" id="XP_008459726.1">
    <property type="nucleotide sequence ID" value="XM_008461504.1"/>
</dbReference>
<keyword evidence="3" id="KW-1133">Transmembrane helix</keyword>
<dbReference type="KEGG" id="cmo:103498769"/>
<reference evidence="4" key="1">
    <citation type="submission" date="2023-03" db="UniProtKB">
        <authorList>
            <consortium name="EnsemblPlants"/>
        </authorList>
    </citation>
    <scope>IDENTIFICATION</scope>
</reference>
<evidence type="ECO:0000313" key="6">
    <source>
        <dbReference type="RefSeq" id="XP_008459726.1"/>
    </source>
</evidence>
<keyword evidence="3" id="KW-0812">Transmembrane</keyword>
<dbReference type="InterPro" id="IPR053284">
    <property type="entry name" value="RGS1-HXK1_interactor"/>
</dbReference>
<organism evidence="5 6">
    <name type="scientific">Cucumis melo</name>
    <name type="common">Muskmelon</name>
    <dbReference type="NCBI Taxonomy" id="3656"/>
    <lineage>
        <taxon>Eukaryota</taxon>
        <taxon>Viridiplantae</taxon>
        <taxon>Streptophyta</taxon>
        <taxon>Embryophyta</taxon>
        <taxon>Tracheophyta</taxon>
        <taxon>Spermatophyta</taxon>
        <taxon>Magnoliopsida</taxon>
        <taxon>eudicotyledons</taxon>
        <taxon>Gunneridae</taxon>
        <taxon>Pentapetalae</taxon>
        <taxon>rosids</taxon>
        <taxon>fabids</taxon>
        <taxon>Cucurbitales</taxon>
        <taxon>Cucurbitaceae</taxon>
        <taxon>Benincaseae</taxon>
        <taxon>Cucumis</taxon>
    </lineage>
</organism>
<feature type="region of interest" description="Disordered" evidence="2">
    <location>
        <begin position="1"/>
        <end position="32"/>
    </location>
</feature>
<dbReference type="PANTHER" id="PTHR34554">
    <property type="entry name" value="RGS1-HXK1-INTERACTING PROTEIN 1"/>
    <property type="match status" value="1"/>
</dbReference>
<reference evidence="6" key="2">
    <citation type="submission" date="2025-04" db="UniProtKB">
        <authorList>
            <consortium name="RefSeq"/>
        </authorList>
    </citation>
    <scope>IDENTIFICATION</scope>
</reference>
<keyword evidence="5" id="KW-1185">Reference proteome</keyword>
<feature type="coiled-coil region" evidence="1">
    <location>
        <begin position="152"/>
        <end position="186"/>
    </location>
</feature>
<evidence type="ECO:0000256" key="1">
    <source>
        <dbReference type="SAM" id="Coils"/>
    </source>
</evidence>
<dbReference type="eggNOG" id="ENOG502QQYH">
    <property type="taxonomic scope" value="Eukaryota"/>
</dbReference>
<feature type="transmembrane region" description="Helical" evidence="3">
    <location>
        <begin position="108"/>
        <end position="130"/>
    </location>
</feature>
<dbReference type="AlphaFoldDB" id="A0A1S3CAD0"/>
<accession>A0A1S3CAD0</accession>
<keyword evidence="3" id="KW-0472">Membrane</keyword>
<name>A0A1S3CAD0_CUCME</name>
<sequence>MAMDAGSSSSQENQSSPSYHHESSSSKPQSLEDLAKPWAEYAAQQALLYQRAIDHSLESAIEASKSRLSQIRSTSYPHFQKAIDSFWEAKSELAAYENLVFGKIRDGILVAASHPLISCGVATGMGFLVFKKPRSFLYYKTVRLFMNEESLLSKADAKVKELRQSIDRIKVESERLEKRTLQAEEELIRGRTKLRQAGKQIEGVIQSAHKIERKARGLKDILADLPTREASRFRTQVSNLASEAKKERIGLSKEVSKISNYGISV</sequence>
<evidence type="ECO:0000256" key="2">
    <source>
        <dbReference type="SAM" id="MobiDB-lite"/>
    </source>
</evidence>
<proteinExistence type="predicted"/>
<gene>
    <name evidence="6" type="primary">LOC103498769</name>
    <name evidence="4" type="synonym">103498769</name>
</gene>
<evidence type="ECO:0000256" key="3">
    <source>
        <dbReference type="SAM" id="Phobius"/>
    </source>
</evidence>
<dbReference type="GeneID" id="103498769"/>
<dbReference type="Gramene" id="MELO3C022232.2.1">
    <property type="protein sequence ID" value="MELO3C022232.2.1"/>
    <property type="gene ID" value="MELO3C022232.2"/>
</dbReference>
<dbReference type="EnsemblPlants" id="MELO3C022232.2.1">
    <property type="protein sequence ID" value="MELO3C022232.2.1"/>
    <property type="gene ID" value="MELO3C022232.2"/>
</dbReference>
<evidence type="ECO:0000313" key="5">
    <source>
        <dbReference type="Proteomes" id="UP001652600"/>
    </source>
</evidence>
<dbReference type="Proteomes" id="UP001652600">
    <property type="component" value="Chromosome 11"/>
</dbReference>
<dbReference type="InParanoid" id="A0A1S3CAD0"/>
<keyword evidence="1" id="KW-0175">Coiled coil</keyword>
<protein>
    <submittedName>
        <fullName evidence="6">Uncharacterized protein LOC103498769</fullName>
    </submittedName>
</protein>
<feature type="compositionally biased region" description="Low complexity" evidence="2">
    <location>
        <begin position="7"/>
        <end position="18"/>
    </location>
</feature>
<evidence type="ECO:0000313" key="4">
    <source>
        <dbReference type="EnsemblPlants" id="MELO3C022232.2.1"/>
    </source>
</evidence>
<dbReference type="SMR" id="A0A1S3CAD0"/>
<dbReference type="OrthoDB" id="1907298at2759"/>